<dbReference type="Pfam" id="PF22936">
    <property type="entry name" value="Pol_BBD"/>
    <property type="match status" value="1"/>
</dbReference>
<dbReference type="InterPro" id="IPR054722">
    <property type="entry name" value="PolX-like_BBD"/>
</dbReference>
<evidence type="ECO:0000313" key="2">
    <source>
        <dbReference type="EMBL" id="JAP20069.1"/>
    </source>
</evidence>
<dbReference type="EMBL" id="GEDG01019290">
    <property type="protein sequence ID" value="JAP20069.1"/>
    <property type="molecule type" value="Transcribed_RNA"/>
</dbReference>
<name>A0A0V0HI32_SOLCH</name>
<dbReference type="AlphaFoldDB" id="A0A0V0HI32"/>
<proteinExistence type="predicted"/>
<protein>
    <submittedName>
        <fullName evidence="2">Putative ovule protein</fullName>
    </submittedName>
</protein>
<evidence type="ECO:0000259" key="1">
    <source>
        <dbReference type="Pfam" id="PF22936"/>
    </source>
</evidence>
<reference evidence="2" key="1">
    <citation type="submission" date="2015-12" db="EMBL/GenBank/DDBJ databases">
        <title>Gene expression during late stages of embryo sac development: a critical building block for successful pollen-pistil interactions.</title>
        <authorList>
            <person name="Liu Y."/>
            <person name="Joly V."/>
            <person name="Sabar M."/>
            <person name="Matton D.P."/>
        </authorList>
    </citation>
    <scope>NUCLEOTIDE SEQUENCE</scope>
</reference>
<feature type="domain" description="Retrovirus-related Pol polyprotein from transposon TNT 1-94-like beta-barrel" evidence="1">
    <location>
        <begin position="1"/>
        <end position="65"/>
    </location>
</feature>
<accession>A0A0V0HI32</accession>
<organism evidence="2">
    <name type="scientific">Solanum chacoense</name>
    <name type="common">Chaco potato</name>
    <dbReference type="NCBI Taxonomy" id="4108"/>
    <lineage>
        <taxon>Eukaryota</taxon>
        <taxon>Viridiplantae</taxon>
        <taxon>Streptophyta</taxon>
        <taxon>Embryophyta</taxon>
        <taxon>Tracheophyta</taxon>
        <taxon>Spermatophyta</taxon>
        <taxon>Magnoliopsida</taxon>
        <taxon>eudicotyledons</taxon>
        <taxon>Gunneridae</taxon>
        <taxon>Pentapetalae</taxon>
        <taxon>asterids</taxon>
        <taxon>lamiids</taxon>
        <taxon>Solanales</taxon>
        <taxon>Solanaceae</taxon>
        <taxon>Solanoideae</taxon>
        <taxon>Solaneae</taxon>
        <taxon>Solanum</taxon>
    </lineage>
</organism>
<sequence>MTGNPNIFSSFQSHKAPSLVIVVDGSTCNSVGFGTVKPTSSITLSSVLSLPKLAFNLISVSKLTRDLNSYISFFPGHCLIRDLKMN</sequence>